<protein>
    <submittedName>
        <fullName evidence="1">SsDNA-binding protein</fullName>
    </submittedName>
</protein>
<gene>
    <name evidence="1" type="ORF">ACFSBK_01700</name>
</gene>
<comment type="caution">
    <text evidence="1">The sequence shown here is derived from an EMBL/GenBank/DDBJ whole genome shotgun (WGS) entry which is preliminary data.</text>
</comment>
<sequence>MNFAIITGKVISEIKVINTTHGAPLCRFTLEADDRQFNCLVAEKKAYRFVYDIEEYSVITIEGTINHRMQLVVQNYRTESKPNYFGHIFDYKGRKLPHKKVMF</sequence>
<dbReference type="RefSeq" id="WP_058920043.1">
    <property type="nucleotide sequence ID" value="NZ_JBHSQC010000022.1"/>
</dbReference>
<accession>A0ABW4NL91</accession>
<proteinExistence type="predicted"/>
<dbReference type="EMBL" id="JBHUFF010000007">
    <property type="protein sequence ID" value="MFD1798571.1"/>
    <property type="molecule type" value="Genomic_DNA"/>
</dbReference>
<reference evidence="2" key="1">
    <citation type="journal article" date="2019" name="Int. J. Syst. Evol. Microbiol.">
        <title>The Global Catalogue of Microorganisms (GCM) 10K type strain sequencing project: providing services to taxonomists for standard genome sequencing and annotation.</title>
        <authorList>
            <consortium name="The Broad Institute Genomics Platform"/>
            <consortium name="The Broad Institute Genome Sequencing Center for Infectious Disease"/>
            <person name="Wu L."/>
            <person name="Ma J."/>
        </authorList>
    </citation>
    <scope>NUCLEOTIDE SEQUENCE [LARGE SCALE GENOMIC DNA]</scope>
    <source>
        <strain evidence="2">KCTC 42143</strain>
    </source>
</reference>
<evidence type="ECO:0000313" key="1">
    <source>
        <dbReference type="EMBL" id="MFD1798571.1"/>
    </source>
</evidence>
<organism evidence="1 2">
    <name type="scientific">Carnobacterium antarcticum</name>
    <dbReference type="NCBI Taxonomy" id="2126436"/>
    <lineage>
        <taxon>Bacteria</taxon>
        <taxon>Bacillati</taxon>
        <taxon>Bacillota</taxon>
        <taxon>Bacilli</taxon>
        <taxon>Lactobacillales</taxon>
        <taxon>Carnobacteriaceae</taxon>
        <taxon>Carnobacterium</taxon>
    </lineage>
</organism>
<dbReference type="Proteomes" id="UP001597285">
    <property type="component" value="Unassembled WGS sequence"/>
</dbReference>
<evidence type="ECO:0000313" key="2">
    <source>
        <dbReference type="Proteomes" id="UP001597285"/>
    </source>
</evidence>
<keyword evidence="2" id="KW-1185">Reference proteome</keyword>
<name>A0ABW4NL91_9LACT</name>